<evidence type="ECO:0000313" key="2">
    <source>
        <dbReference type="EMBL" id="RBB39180.1"/>
    </source>
</evidence>
<accession>A0A365QVA6</accession>
<gene>
    <name evidence="2" type="ORF">DPV79_15170</name>
</gene>
<evidence type="ECO:0000313" key="3">
    <source>
        <dbReference type="Proteomes" id="UP000252458"/>
    </source>
</evidence>
<protein>
    <recommendedName>
        <fullName evidence="1">DUF4123 domain-containing protein</fullName>
    </recommendedName>
</protein>
<sequence>MRVLDDQLLEEVHAIGPTARLLAVSDMAELDDELRSAVHERFAGNIYPLLRGPAWHALRPYSPLLLATDAADRQRHYKFAGALSTRLRNALHGWIVSTVPPERLVEHLAHATIAHGPDGATYLLRYYDPWVLPVLYQRAPPNWWREFIAPISSWWVPRADMRVQRWGRIPGLAVAHANPPSPLMIDEALWQALMGDPLPHRLLQAVEARTPELLDNPCRGVRLARIEALLASARKAGLSEHDDLHDYVFIALAQSPDRLKADHCWQHAIRVAVAGKGRLGDLYLAYRRQQA</sequence>
<proteinExistence type="predicted"/>
<dbReference type="Proteomes" id="UP000252458">
    <property type="component" value="Unassembled WGS sequence"/>
</dbReference>
<evidence type="ECO:0000259" key="1">
    <source>
        <dbReference type="Pfam" id="PF13503"/>
    </source>
</evidence>
<dbReference type="EMBL" id="QMFZ01000011">
    <property type="protein sequence ID" value="RBB39180.1"/>
    <property type="molecule type" value="Genomic_DNA"/>
</dbReference>
<dbReference type="AlphaFoldDB" id="A0A365QVA6"/>
<dbReference type="Pfam" id="PF13503">
    <property type="entry name" value="DUF4123"/>
    <property type="match status" value="1"/>
</dbReference>
<dbReference type="RefSeq" id="WP_113045787.1">
    <property type="nucleotide sequence ID" value="NZ_QMFZ01000011.1"/>
</dbReference>
<feature type="domain" description="DUF4123" evidence="1">
    <location>
        <begin position="23"/>
        <end position="142"/>
    </location>
</feature>
<reference evidence="2 3" key="1">
    <citation type="submission" date="2018-06" db="EMBL/GenBank/DDBJ databases">
        <title>Draft genome sequence of Burkholderia reimsis strain BE51 isolated from a French agricultural soil.</title>
        <authorList>
            <person name="Esmaeel Q."/>
        </authorList>
    </citation>
    <scope>NUCLEOTIDE SEQUENCE [LARGE SCALE GENOMIC DNA]</scope>
    <source>
        <strain evidence="2 3">BE51</strain>
    </source>
</reference>
<organism evidence="2 3">
    <name type="scientific">Burkholderia reimsis</name>
    <dbReference type="NCBI Taxonomy" id="2234132"/>
    <lineage>
        <taxon>Bacteria</taxon>
        <taxon>Pseudomonadati</taxon>
        <taxon>Pseudomonadota</taxon>
        <taxon>Betaproteobacteria</taxon>
        <taxon>Burkholderiales</taxon>
        <taxon>Burkholderiaceae</taxon>
        <taxon>Burkholderia</taxon>
    </lineage>
</organism>
<comment type="caution">
    <text evidence="2">The sequence shown here is derived from an EMBL/GenBank/DDBJ whole genome shotgun (WGS) entry which is preliminary data.</text>
</comment>
<name>A0A365QVA6_9BURK</name>
<dbReference type="InterPro" id="IPR025391">
    <property type="entry name" value="DUF4123"/>
</dbReference>
<keyword evidence="3" id="KW-1185">Reference proteome</keyword>